<evidence type="ECO:0000313" key="5">
    <source>
        <dbReference type="Proteomes" id="UP001597182"/>
    </source>
</evidence>
<gene>
    <name evidence="4" type="ORF">ACFQ34_22510</name>
</gene>
<keyword evidence="2" id="KW-0812">Transmembrane</keyword>
<sequence length="784" mass="78213">MRAVATLVAIALLMLAGPLAGQALAAPAEPDAGPAVSVDLALDQLTPRVATLDGPTFVTVTGTIRNSGALPVSQLGVRLQRGDALRTASDVESALAGRAGTDTVTPAFVDVPGTLAPGDTVHFSVEAPLRGTGGSGLAIDRPGTYPLLVNVNGEPDGQPRARLAATRMLLPVLSLPADAVDGALEPAVPATTTGPARPFTMLYPIVDVPHRLPGVPGETTTLTDDDLARSFAPGGRLDGLVSALAQRAPSGSALRSGICVAVDPDLLQTAEAMAEGYQVRGAGGALTPGSGADAARQWLAALTSTVRGGCVVALPFADADLVALARGGQGTTAAEAVTGGRDVAADILDTPLQTGILWPADGVVDDETVDALAGSARLTGLVLSADGIAGSGRSGVVPLREGPSALLTDPLLTAAATPGTDVPTGSGAPVASSAVPVSTPLSTQDTIGTLAFRATSGGSASAAGTSGTSGQAPLVLAPPHLWGADGAGADALLSAASLLVDNGLLVPRPLSATGATGRDATLLYPLQAGGDEIPATTVDRVGALIADVDSMSAAAIEEPGADVTPAAVFDPLRRSMLRPVSASWRGRPALAATAADLAAIRLDELRGTVRVLEPPGPYSLGTSDAPLLLTVSNGLPVALDVRVVIASTAGLQVSPIPDQRVPPLGRIQVRVSAQVVRAGQFAVDAIVQTPKGDILGPPTRLQVRSTAYGTVTVWLTVIAGGLLVLLVARRILRRVKGGSGPPSGPRTGAPPGPGDLPGPPGPVGRTPVRPEHAATAPTVPIRSD</sequence>
<evidence type="ECO:0000256" key="3">
    <source>
        <dbReference type="SAM" id="SignalP"/>
    </source>
</evidence>
<proteinExistence type="predicted"/>
<feature type="region of interest" description="Disordered" evidence="1">
    <location>
        <begin position="736"/>
        <end position="784"/>
    </location>
</feature>
<dbReference type="Pfam" id="PF19516">
    <property type="entry name" value="DUF6049"/>
    <property type="match status" value="2"/>
</dbReference>
<keyword evidence="3" id="KW-0732">Signal</keyword>
<keyword evidence="5" id="KW-1185">Reference proteome</keyword>
<dbReference type="RefSeq" id="WP_013678644.1">
    <property type="nucleotide sequence ID" value="NZ_BAABKS010000047.1"/>
</dbReference>
<evidence type="ECO:0000256" key="1">
    <source>
        <dbReference type="SAM" id="MobiDB-lite"/>
    </source>
</evidence>
<dbReference type="Proteomes" id="UP001597182">
    <property type="component" value="Unassembled WGS sequence"/>
</dbReference>
<evidence type="ECO:0000313" key="4">
    <source>
        <dbReference type="EMBL" id="MFD1236073.1"/>
    </source>
</evidence>
<keyword evidence="2" id="KW-1133">Transmembrane helix</keyword>
<keyword evidence="2" id="KW-0472">Membrane</keyword>
<name>A0ABW3VMA9_9PSEU</name>
<feature type="signal peptide" evidence="3">
    <location>
        <begin position="1"/>
        <end position="25"/>
    </location>
</feature>
<reference evidence="5" key="1">
    <citation type="journal article" date="2019" name="Int. J. Syst. Evol. Microbiol.">
        <title>The Global Catalogue of Microorganisms (GCM) 10K type strain sequencing project: providing services to taxonomists for standard genome sequencing and annotation.</title>
        <authorList>
            <consortium name="The Broad Institute Genomics Platform"/>
            <consortium name="The Broad Institute Genome Sequencing Center for Infectious Disease"/>
            <person name="Wu L."/>
            <person name="Ma J."/>
        </authorList>
    </citation>
    <scope>NUCLEOTIDE SEQUENCE [LARGE SCALE GENOMIC DNA]</scope>
    <source>
        <strain evidence="5">CCUG 49018</strain>
    </source>
</reference>
<dbReference type="EMBL" id="JBHTMB010000201">
    <property type="protein sequence ID" value="MFD1236073.1"/>
    <property type="molecule type" value="Genomic_DNA"/>
</dbReference>
<protein>
    <submittedName>
        <fullName evidence="4">DUF6049 family protein</fullName>
    </submittedName>
</protein>
<evidence type="ECO:0000256" key="2">
    <source>
        <dbReference type="SAM" id="Phobius"/>
    </source>
</evidence>
<feature type="transmembrane region" description="Helical" evidence="2">
    <location>
        <begin position="707"/>
        <end position="728"/>
    </location>
</feature>
<feature type="compositionally biased region" description="Pro residues" evidence="1">
    <location>
        <begin position="742"/>
        <end position="762"/>
    </location>
</feature>
<dbReference type="InterPro" id="IPR046112">
    <property type="entry name" value="DUF6049"/>
</dbReference>
<feature type="chain" id="PRO_5045064317" evidence="3">
    <location>
        <begin position="26"/>
        <end position="784"/>
    </location>
</feature>
<accession>A0ABW3VMA9</accession>
<comment type="caution">
    <text evidence="4">The sequence shown here is derived from an EMBL/GenBank/DDBJ whole genome shotgun (WGS) entry which is preliminary data.</text>
</comment>
<organism evidence="4 5">
    <name type="scientific">Pseudonocardia benzenivorans</name>
    <dbReference type="NCBI Taxonomy" id="228005"/>
    <lineage>
        <taxon>Bacteria</taxon>
        <taxon>Bacillati</taxon>
        <taxon>Actinomycetota</taxon>
        <taxon>Actinomycetes</taxon>
        <taxon>Pseudonocardiales</taxon>
        <taxon>Pseudonocardiaceae</taxon>
        <taxon>Pseudonocardia</taxon>
    </lineage>
</organism>